<dbReference type="RefSeq" id="WP_074699058.1">
    <property type="nucleotide sequence ID" value="NZ_CP018863.1"/>
</dbReference>
<dbReference type="GO" id="GO:0016740">
    <property type="term" value="F:transferase activity"/>
    <property type="evidence" value="ECO:0007669"/>
    <property type="project" value="UniProtKB-KW"/>
</dbReference>
<proteinExistence type="predicted"/>
<name>A0A1H0ZMZ4_9MICC</name>
<evidence type="ECO:0000313" key="1">
    <source>
        <dbReference type="EMBL" id="SDQ28888.1"/>
    </source>
</evidence>
<evidence type="ECO:0000313" key="2">
    <source>
        <dbReference type="Proteomes" id="UP000181917"/>
    </source>
</evidence>
<dbReference type="PANTHER" id="PTHR41700:SF1">
    <property type="entry name" value="N-ACETYLTRANSFERASE DOMAIN-CONTAINING PROTEIN"/>
    <property type="match status" value="1"/>
</dbReference>
<dbReference type="EMBL" id="FNKH01000002">
    <property type="protein sequence ID" value="SDQ28888.1"/>
    <property type="molecule type" value="Genomic_DNA"/>
</dbReference>
<dbReference type="AlphaFoldDB" id="A0A1H0ZMZ4"/>
<sequence length="288" mass="31127">MSLTVEANPAARQAEEAAAAAAARAGVRVVDEHDRERLRDVEELLISIWGMSPHGAPVPFDLLRSISHAGCNVSAAYRTDGVLCGAAVGIVSPGGRATYSLIAGVLPGTADKGVGFALKQHQRAWSLARGIDTMTWTFDPLVSRNARFNLTKLGAHATEYARDFYGEMQDDINANDESDRLVAVWPLTSTRSVNCSEGKVEEPQLPEADLVRILEYGPDSDPLLRETPGALWCRAPQDIVALRAANPTEASQWRLTIRGIFESAFASGYSATGVTRTGWYRLTKTSQA</sequence>
<protein>
    <submittedName>
        <fullName evidence="1">Predicted acetyltransferase, GNAT superfamily</fullName>
    </submittedName>
</protein>
<keyword evidence="2" id="KW-1185">Reference proteome</keyword>
<keyword evidence="1" id="KW-0808">Transferase</keyword>
<reference evidence="1 2" key="1">
    <citation type="submission" date="2016-10" db="EMBL/GenBank/DDBJ databases">
        <authorList>
            <person name="de Groot N.N."/>
        </authorList>
    </citation>
    <scope>NUCLEOTIDE SEQUENCE [LARGE SCALE GENOMIC DNA]</scope>
    <source>
        <strain evidence="1 2">DSM 20117</strain>
    </source>
</reference>
<gene>
    <name evidence="1" type="ORF">SAMN04489742_0467</name>
</gene>
<accession>A0A1H0ZMZ4</accession>
<dbReference type="PANTHER" id="PTHR41700">
    <property type="entry name" value="GCN5-RELATED N-ACETYLTRANSFERASE"/>
    <property type="match status" value="1"/>
</dbReference>
<dbReference type="STRING" id="37928.SAMN04489742_0467"/>
<dbReference type="InterPro" id="IPR016181">
    <property type="entry name" value="Acyl_CoA_acyltransferase"/>
</dbReference>
<dbReference type="SUPFAM" id="SSF55729">
    <property type="entry name" value="Acyl-CoA N-acyltransferases (Nat)"/>
    <property type="match status" value="1"/>
</dbReference>
<dbReference type="Proteomes" id="UP000181917">
    <property type="component" value="Unassembled WGS sequence"/>
</dbReference>
<organism evidence="1 2">
    <name type="scientific">Crystallibacter crystallopoietes</name>
    <dbReference type="NCBI Taxonomy" id="37928"/>
    <lineage>
        <taxon>Bacteria</taxon>
        <taxon>Bacillati</taxon>
        <taxon>Actinomycetota</taxon>
        <taxon>Actinomycetes</taxon>
        <taxon>Micrococcales</taxon>
        <taxon>Micrococcaceae</taxon>
        <taxon>Crystallibacter</taxon>
    </lineage>
</organism>
<dbReference type="OrthoDB" id="9797990at2"/>
<dbReference type="InterPro" id="IPR038764">
    <property type="entry name" value="GNAT_N_AcTrfase_prd"/>
</dbReference>
<dbReference type="KEGG" id="acry:AC20117_14955"/>